<dbReference type="PROSITE" id="PS00028">
    <property type="entry name" value="ZINC_FINGER_C2H2_1"/>
    <property type="match status" value="1"/>
</dbReference>
<feature type="region of interest" description="Disordered" evidence="2">
    <location>
        <begin position="77"/>
        <end position="98"/>
    </location>
</feature>
<reference evidence="4 5" key="1">
    <citation type="journal article" date="2016" name="Mol. Biol. Evol.">
        <title>Comparative Genomics of Early-Diverging Mushroom-Forming Fungi Provides Insights into the Origins of Lignocellulose Decay Capabilities.</title>
        <authorList>
            <person name="Nagy L.G."/>
            <person name="Riley R."/>
            <person name="Tritt A."/>
            <person name="Adam C."/>
            <person name="Daum C."/>
            <person name="Floudas D."/>
            <person name="Sun H."/>
            <person name="Yadav J.S."/>
            <person name="Pangilinan J."/>
            <person name="Larsson K.H."/>
            <person name="Matsuura K."/>
            <person name="Barry K."/>
            <person name="Labutti K."/>
            <person name="Kuo R."/>
            <person name="Ohm R.A."/>
            <person name="Bhattacharya S.S."/>
            <person name="Shirouzu T."/>
            <person name="Yoshinaga Y."/>
            <person name="Martin F.M."/>
            <person name="Grigoriev I.V."/>
            <person name="Hibbett D.S."/>
        </authorList>
    </citation>
    <scope>NUCLEOTIDE SEQUENCE [LARGE SCALE GENOMIC DNA]</scope>
    <source>
        <strain evidence="4 5">93-53</strain>
    </source>
</reference>
<organism evidence="4 5">
    <name type="scientific">Laetiporus sulphureus 93-53</name>
    <dbReference type="NCBI Taxonomy" id="1314785"/>
    <lineage>
        <taxon>Eukaryota</taxon>
        <taxon>Fungi</taxon>
        <taxon>Dikarya</taxon>
        <taxon>Basidiomycota</taxon>
        <taxon>Agaricomycotina</taxon>
        <taxon>Agaricomycetes</taxon>
        <taxon>Polyporales</taxon>
        <taxon>Laetiporus</taxon>
    </lineage>
</organism>
<keyword evidence="1" id="KW-0479">Metal-binding</keyword>
<feature type="compositionally biased region" description="Low complexity" evidence="2">
    <location>
        <begin position="189"/>
        <end position="209"/>
    </location>
</feature>
<feature type="domain" description="C2H2-type" evidence="3">
    <location>
        <begin position="232"/>
        <end position="259"/>
    </location>
</feature>
<accession>A0A165DHF2</accession>
<gene>
    <name evidence="4" type="ORF">LAESUDRAFT_781914</name>
</gene>
<feature type="region of interest" description="Disordered" evidence="2">
    <location>
        <begin position="182"/>
        <end position="235"/>
    </location>
</feature>
<evidence type="ECO:0000313" key="4">
    <source>
        <dbReference type="EMBL" id="KZT04886.1"/>
    </source>
</evidence>
<dbReference type="PROSITE" id="PS50157">
    <property type="entry name" value="ZINC_FINGER_C2H2_2"/>
    <property type="match status" value="1"/>
</dbReference>
<dbReference type="OrthoDB" id="8117402at2759"/>
<dbReference type="EMBL" id="KV427633">
    <property type="protein sequence ID" value="KZT04886.1"/>
    <property type="molecule type" value="Genomic_DNA"/>
</dbReference>
<keyword evidence="5" id="KW-1185">Reference proteome</keyword>
<name>A0A165DHF2_9APHY</name>
<evidence type="ECO:0000259" key="3">
    <source>
        <dbReference type="PROSITE" id="PS50157"/>
    </source>
</evidence>
<feature type="compositionally biased region" description="Basic residues" evidence="2">
    <location>
        <begin position="223"/>
        <end position="235"/>
    </location>
</feature>
<dbReference type="InterPro" id="IPR013087">
    <property type="entry name" value="Znf_C2H2_type"/>
</dbReference>
<dbReference type="Proteomes" id="UP000076871">
    <property type="component" value="Unassembled WGS sequence"/>
</dbReference>
<proteinExistence type="predicted"/>
<dbReference type="GeneID" id="63830886"/>
<dbReference type="AlphaFoldDB" id="A0A165DHF2"/>
<dbReference type="GO" id="GO:0008270">
    <property type="term" value="F:zinc ion binding"/>
    <property type="evidence" value="ECO:0007669"/>
    <property type="project" value="UniProtKB-KW"/>
</dbReference>
<evidence type="ECO:0000256" key="1">
    <source>
        <dbReference type="PROSITE-ProRule" id="PRU00042"/>
    </source>
</evidence>
<keyword evidence="1" id="KW-0862">Zinc</keyword>
<evidence type="ECO:0000313" key="5">
    <source>
        <dbReference type="Proteomes" id="UP000076871"/>
    </source>
</evidence>
<dbReference type="RefSeq" id="XP_040762626.1">
    <property type="nucleotide sequence ID" value="XM_040913858.1"/>
</dbReference>
<sequence>MSYLSLPIEELIRLRVSIRVLESGGFAFNLQPSSSDQTGNDDKSRVLQPSYSVKIEASEDKDGHVLRIFAVCDVTSPQNQDPLSNKSPFESTTSGKSSIPGNVQYMSWKITCRPTRNIRKYHDGHARNVTTTQDTLYAQLLPHDDWSFTDLEMQQIVQSMCGATDPDRRDVGAATYGEVLASQESSARSSATTLVSTPASPSSPATERSTSFKESDCEGVSRTSHKGGRRNHQCPHCARRCTSEYTLQTHVRSHRPKAPKSLPCTMGCTRASVRVGLSVVQKVLLHRKDTLQPCMPDCRAYALGGIAAARIYMEMLERSDGRLDSCNNYCRGRKYQEHFRMYKHRIKDAFISGRLNC</sequence>
<evidence type="ECO:0000256" key="2">
    <source>
        <dbReference type="SAM" id="MobiDB-lite"/>
    </source>
</evidence>
<dbReference type="STRING" id="1314785.A0A165DHF2"/>
<keyword evidence="1" id="KW-0863">Zinc-finger</keyword>
<dbReference type="InParanoid" id="A0A165DHF2"/>
<protein>
    <recommendedName>
        <fullName evidence="3">C2H2-type domain-containing protein</fullName>
    </recommendedName>
</protein>